<organism evidence="2 3">
    <name type="scientific">Dreissena polymorpha</name>
    <name type="common">Zebra mussel</name>
    <name type="synonym">Mytilus polymorpha</name>
    <dbReference type="NCBI Taxonomy" id="45954"/>
    <lineage>
        <taxon>Eukaryota</taxon>
        <taxon>Metazoa</taxon>
        <taxon>Spiralia</taxon>
        <taxon>Lophotrochozoa</taxon>
        <taxon>Mollusca</taxon>
        <taxon>Bivalvia</taxon>
        <taxon>Autobranchia</taxon>
        <taxon>Heteroconchia</taxon>
        <taxon>Euheterodonta</taxon>
        <taxon>Imparidentia</taxon>
        <taxon>Neoheterodontei</taxon>
        <taxon>Myida</taxon>
        <taxon>Dreissenoidea</taxon>
        <taxon>Dreissenidae</taxon>
        <taxon>Dreissena</taxon>
    </lineage>
</organism>
<keyword evidence="3" id="KW-1185">Reference proteome</keyword>
<feature type="region of interest" description="Disordered" evidence="1">
    <location>
        <begin position="1"/>
        <end position="28"/>
    </location>
</feature>
<comment type="caution">
    <text evidence="2">The sequence shown here is derived from an EMBL/GenBank/DDBJ whole genome shotgun (WGS) entry which is preliminary data.</text>
</comment>
<evidence type="ECO:0000256" key="1">
    <source>
        <dbReference type="SAM" id="MobiDB-lite"/>
    </source>
</evidence>
<dbReference type="Proteomes" id="UP000828390">
    <property type="component" value="Unassembled WGS sequence"/>
</dbReference>
<reference evidence="2" key="2">
    <citation type="submission" date="2020-11" db="EMBL/GenBank/DDBJ databases">
        <authorList>
            <person name="McCartney M.A."/>
            <person name="Auch B."/>
            <person name="Kono T."/>
            <person name="Mallez S."/>
            <person name="Becker A."/>
            <person name="Gohl D.M."/>
            <person name="Silverstein K.A.T."/>
            <person name="Koren S."/>
            <person name="Bechman K.B."/>
            <person name="Herman A."/>
            <person name="Abrahante J.E."/>
            <person name="Garbe J."/>
        </authorList>
    </citation>
    <scope>NUCLEOTIDE SEQUENCE</scope>
    <source>
        <strain evidence="2">Duluth1</strain>
        <tissue evidence="2">Whole animal</tissue>
    </source>
</reference>
<sequence>MPCRYIPETPGVDTAWKRRPDSRGAPGSFKCPVYSTDTLHPRLTSLAEDLLVLNVLKFNIVEKGLHDWLVVGEREREREREIEREREKEREREARRDIWLAI</sequence>
<dbReference type="EMBL" id="JAIWYP010000006">
    <property type="protein sequence ID" value="KAH3815462.1"/>
    <property type="molecule type" value="Genomic_DNA"/>
</dbReference>
<gene>
    <name evidence="2" type="ORF">DPMN_143985</name>
</gene>
<evidence type="ECO:0000313" key="2">
    <source>
        <dbReference type="EMBL" id="KAH3815462.1"/>
    </source>
</evidence>
<accession>A0A9D4GK68</accession>
<dbReference type="AlphaFoldDB" id="A0A9D4GK68"/>
<name>A0A9D4GK68_DREPO</name>
<proteinExistence type="predicted"/>
<protein>
    <submittedName>
        <fullName evidence="2">Uncharacterized protein</fullName>
    </submittedName>
</protein>
<evidence type="ECO:0000313" key="3">
    <source>
        <dbReference type="Proteomes" id="UP000828390"/>
    </source>
</evidence>
<reference evidence="2" key="1">
    <citation type="journal article" date="2019" name="bioRxiv">
        <title>The Genome of the Zebra Mussel, Dreissena polymorpha: A Resource for Invasive Species Research.</title>
        <authorList>
            <person name="McCartney M.A."/>
            <person name="Auch B."/>
            <person name="Kono T."/>
            <person name="Mallez S."/>
            <person name="Zhang Y."/>
            <person name="Obille A."/>
            <person name="Becker A."/>
            <person name="Abrahante J.E."/>
            <person name="Garbe J."/>
            <person name="Badalamenti J.P."/>
            <person name="Herman A."/>
            <person name="Mangelson H."/>
            <person name="Liachko I."/>
            <person name="Sullivan S."/>
            <person name="Sone E.D."/>
            <person name="Koren S."/>
            <person name="Silverstein K.A.T."/>
            <person name="Beckman K.B."/>
            <person name="Gohl D.M."/>
        </authorList>
    </citation>
    <scope>NUCLEOTIDE SEQUENCE</scope>
    <source>
        <strain evidence="2">Duluth1</strain>
        <tissue evidence="2">Whole animal</tissue>
    </source>
</reference>